<dbReference type="SUPFAM" id="SSF53474">
    <property type="entry name" value="alpha/beta-Hydrolases"/>
    <property type="match status" value="1"/>
</dbReference>
<sequence length="781" mass="87519">MSRFVDGNAFSVLSVDKTEGGQTPGTRKRNKQGKHAPKGKEVSEPVHERERSSSKQREATEKVLKVSKPSNQPVQQIVGHVKQESTATKSKSVPPSERLTTSSHEPRPKKNKSKSATTWTSWARGRRFAFSSGIAIGLAFSAYQFAPQTLPPDLMSLLSGSKANAGFMSSWFQDTTNPFPSMNLEGWGFDWDWRDLANNLSVVEQTRKAFNSKEFSPAEELIAKEPGIGAHYPVILIPGVSLNGLEQWSASKVAKGSFRKRLWSTTQMVSAVLADRKAWMEALSLDPVTGLDPPNHRVRAAQGLDAASEFIQGYWVWQRVIENLAAIGYDPLSMEMASYDWRLSYHNLEVRDAFFTRLRDRIEQNKRITGRKTVLISHSMGGSVVNFFLKWVEAADDAEGFRCGNRDDRWVDQHIEAHAGIASTLLGVTKSMTAFLSGDLKDTIELHPAASWVLEKFFSRKERANLFHKWPGSASMWMKGGDRIWGTHDSAPDDPANCTGDTHGRFFSFRQTSDSGPSRSHEPKDSEMDAEHIQPNLTMNDAGIYTLLHTPPDFQRMYHSNYSNGFENDVKILQENAKDHRKWSNPLEVQLPNAPSMKQYCFYGYGKPTERSYFYMQGQFEHDEIATQGDDAQCTPDELQRMVNGSAITCRKPLDMPMARKNWIDTEVNAEGSVPEVRRGVKFGMGDGTVPLMSLGAMCVKGWKDDRWNPARMPIITHEFKHEPEGLDPRGGPKSADHIDILGNHELITAVLRIAAGLGDTVEEKIVSPINEVANRIDWDS</sequence>
<reference evidence="2" key="1">
    <citation type="submission" date="2020-04" db="EMBL/GenBank/DDBJ databases">
        <title>Analysis of mating type loci in Filobasidium floriforme.</title>
        <authorList>
            <person name="Nowrousian M."/>
        </authorList>
    </citation>
    <scope>NUCLEOTIDE SEQUENCE</scope>
    <source>
        <strain evidence="2">CBS 6242</strain>
    </source>
</reference>
<dbReference type="Gene3D" id="3.40.50.1820">
    <property type="entry name" value="alpha/beta hydrolase"/>
    <property type="match status" value="1"/>
</dbReference>
<feature type="compositionally biased region" description="Basic and acidic residues" evidence="1">
    <location>
        <begin position="519"/>
        <end position="529"/>
    </location>
</feature>
<keyword evidence="3" id="KW-1185">Reference proteome</keyword>
<feature type="compositionally biased region" description="Polar residues" evidence="1">
    <location>
        <begin position="509"/>
        <end position="518"/>
    </location>
</feature>
<proteinExistence type="predicted"/>
<organism evidence="2 3">
    <name type="scientific">Filobasidium floriforme</name>
    <dbReference type="NCBI Taxonomy" id="5210"/>
    <lineage>
        <taxon>Eukaryota</taxon>
        <taxon>Fungi</taxon>
        <taxon>Dikarya</taxon>
        <taxon>Basidiomycota</taxon>
        <taxon>Agaricomycotina</taxon>
        <taxon>Tremellomycetes</taxon>
        <taxon>Filobasidiales</taxon>
        <taxon>Filobasidiaceae</taxon>
        <taxon>Filobasidium</taxon>
    </lineage>
</organism>
<feature type="region of interest" description="Disordered" evidence="1">
    <location>
        <begin position="1"/>
        <end position="118"/>
    </location>
</feature>
<dbReference type="GO" id="GO:0006629">
    <property type="term" value="P:lipid metabolic process"/>
    <property type="evidence" value="ECO:0007669"/>
    <property type="project" value="InterPro"/>
</dbReference>
<evidence type="ECO:0000256" key="1">
    <source>
        <dbReference type="SAM" id="MobiDB-lite"/>
    </source>
</evidence>
<dbReference type="GO" id="GO:0008374">
    <property type="term" value="F:O-acyltransferase activity"/>
    <property type="evidence" value="ECO:0007669"/>
    <property type="project" value="InterPro"/>
</dbReference>
<accession>A0A8K0JPN8</accession>
<dbReference type="Proteomes" id="UP000812966">
    <property type="component" value="Unassembled WGS sequence"/>
</dbReference>
<evidence type="ECO:0000313" key="3">
    <source>
        <dbReference type="Proteomes" id="UP000812966"/>
    </source>
</evidence>
<feature type="compositionally biased region" description="Basic and acidic residues" evidence="1">
    <location>
        <begin position="38"/>
        <end position="64"/>
    </location>
</feature>
<name>A0A8K0JPN8_9TREE</name>
<protein>
    <recommendedName>
        <fullName evidence="4">Phospholipid:diacylglycerol acyltransferase</fullName>
    </recommendedName>
</protein>
<dbReference type="InterPro" id="IPR003386">
    <property type="entry name" value="LACT/PDAT_acylTrfase"/>
</dbReference>
<dbReference type="Pfam" id="PF02450">
    <property type="entry name" value="LCAT"/>
    <property type="match status" value="1"/>
</dbReference>
<gene>
    <name evidence="2" type="ORF">FFLO_04178</name>
</gene>
<comment type="caution">
    <text evidence="2">The sequence shown here is derived from an EMBL/GenBank/DDBJ whole genome shotgun (WGS) entry which is preliminary data.</text>
</comment>
<evidence type="ECO:0000313" key="2">
    <source>
        <dbReference type="EMBL" id="KAG7531668.1"/>
    </source>
</evidence>
<feature type="compositionally biased region" description="Polar residues" evidence="1">
    <location>
        <begin position="84"/>
        <end position="103"/>
    </location>
</feature>
<evidence type="ECO:0008006" key="4">
    <source>
        <dbReference type="Google" id="ProtNLM"/>
    </source>
</evidence>
<dbReference type="InterPro" id="IPR029058">
    <property type="entry name" value="AB_hydrolase_fold"/>
</dbReference>
<dbReference type="EMBL" id="JABELV010000085">
    <property type="protein sequence ID" value="KAG7531668.1"/>
    <property type="molecule type" value="Genomic_DNA"/>
</dbReference>
<dbReference type="AlphaFoldDB" id="A0A8K0JPN8"/>
<feature type="region of interest" description="Disordered" evidence="1">
    <location>
        <begin position="508"/>
        <end position="529"/>
    </location>
</feature>
<feature type="compositionally biased region" description="Basic residues" evidence="1">
    <location>
        <begin position="26"/>
        <end position="37"/>
    </location>
</feature>
<dbReference type="PANTHER" id="PTHR11440">
    <property type="entry name" value="LECITHIN-CHOLESTEROL ACYLTRANSFERASE-RELATED"/>
    <property type="match status" value="1"/>
</dbReference>